<evidence type="ECO:0000313" key="4">
    <source>
        <dbReference type="EMBL" id="KAG8193529.1"/>
    </source>
</evidence>
<dbReference type="InterPro" id="IPR001684">
    <property type="entry name" value="Ribosomal_bL27"/>
</dbReference>
<dbReference type="EMBL" id="JAFNEN010000119">
    <property type="protein sequence ID" value="KAG8193529.1"/>
    <property type="molecule type" value="Genomic_DNA"/>
</dbReference>
<keyword evidence="3" id="KW-0687">Ribonucleoprotein</keyword>
<comment type="similarity">
    <text evidence="1">Belongs to the bacterial ribosomal protein bL27 family.</text>
</comment>
<dbReference type="GO" id="GO:0006412">
    <property type="term" value="P:translation"/>
    <property type="evidence" value="ECO:0007669"/>
    <property type="project" value="InterPro"/>
</dbReference>
<dbReference type="PRINTS" id="PR00063">
    <property type="entry name" value="RIBOSOMALL27"/>
</dbReference>
<dbReference type="GO" id="GO:0003735">
    <property type="term" value="F:structural constituent of ribosome"/>
    <property type="evidence" value="ECO:0007669"/>
    <property type="project" value="InterPro"/>
</dbReference>
<comment type="caution">
    <text evidence="4">The sequence shown here is derived from an EMBL/GenBank/DDBJ whole genome shotgun (WGS) entry which is preliminary data.</text>
</comment>
<keyword evidence="2" id="KW-0689">Ribosomal protein</keyword>
<sequence length="140" mass="16051">MNLSAVIKVLPAASVLKPALPTLVFERHLGRGVSQNRRQRPRPPGLKRPEGQFVRTGEMILKQFSLGFHPGLNVSIDKENTLFAMREGQVMMTVEKLNPKKDEWHVEKYYGKLSAPVVYKRFFHVIPFPQAKKFKLVDLI</sequence>
<accession>A0AAV6VA40</accession>
<dbReference type="AlphaFoldDB" id="A0AAV6VA40"/>
<gene>
    <name evidence="4" type="ORF">JTE90_003740</name>
</gene>
<evidence type="ECO:0000256" key="1">
    <source>
        <dbReference type="ARBA" id="ARBA00010797"/>
    </source>
</evidence>
<dbReference type="SUPFAM" id="SSF110324">
    <property type="entry name" value="Ribosomal L27 protein-like"/>
    <property type="match status" value="1"/>
</dbReference>
<evidence type="ECO:0000256" key="3">
    <source>
        <dbReference type="ARBA" id="ARBA00023274"/>
    </source>
</evidence>
<dbReference type="Pfam" id="PF01016">
    <property type="entry name" value="Ribosomal_L27"/>
    <property type="match status" value="1"/>
</dbReference>
<evidence type="ECO:0000256" key="2">
    <source>
        <dbReference type="ARBA" id="ARBA00022980"/>
    </source>
</evidence>
<organism evidence="4 5">
    <name type="scientific">Oedothorax gibbosus</name>
    <dbReference type="NCBI Taxonomy" id="931172"/>
    <lineage>
        <taxon>Eukaryota</taxon>
        <taxon>Metazoa</taxon>
        <taxon>Ecdysozoa</taxon>
        <taxon>Arthropoda</taxon>
        <taxon>Chelicerata</taxon>
        <taxon>Arachnida</taxon>
        <taxon>Araneae</taxon>
        <taxon>Araneomorphae</taxon>
        <taxon>Entelegynae</taxon>
        <taxon>Araneoidea</taxon>
        <taxon>Linyphiidae</taxon>
        <taxon>Erigoninae</taxon>
        <taxon>Oedothorax</taxon>
    </lineage>
</organism>
<proteinExistence type="inferred from homology"/>
<evidence type="ECO:0008006" key="6">
    <source>
        <dbReference type="Google" id="ProtNLM"/>
    </source>
</evidence>
<dbReference type="Gene3D" id="2.40.50.100">
    <property type="match status" value="1"/>
</dbReference>
<dbReference type="PANTHER" id="PTHR15893">
    <property type="entry name" value="RIBOSOMAL PROTEIN L27"/>
    <property type="match status" value="1"/>
</dbReference>
<protein>
    <recommendedName>
        <fullName evidence="6">Ribosomal protein L27</fullName>
    </recommendedName>
</protein>
<name>A0AAV6VA40_9ARAC</name>
<dbReference type="GO" id="GO:0005762">
    <property type="term" value="C:mitochondrial large ribosomal subunit"/>
    <property type="evidence" value="ECO:0007669"/>
    <property type="project" value="TreeGrafter"/>
</dbReference>
<reference evidence="4 5" key="1">
    <citation type="journal article" date="2022" name="Nat. Ecol. Evol.">
        <title>A masculinizing supergene underlies an exaggerated male reproductive morph in a spider.</title>
        <authorList>
            <person name="Hendrickx F."/>
            <person name="De Corte Z."/>
            <person name="Sonet G."/>
            <person name="Van Belleghem S.M."/>
            <person name="Kostlbacher S."/>
            <person name="Vangestel C."/>
        </authorList>
    </citation>
    <scope>NUCLEOTIDE SEQUENCE [LARGE SCALE GENOMIC DNA]</scope>
    <source>
        <strain evidence="4">W744_W776</strain>
    </source>
</reference>
<dbReference type="Proteomes" id="UP000827092">
    <property type="component" value="Unassembled WGS sequence"/>
</dbReference>
<dbReference type="PANTHER" id="PTHR15893:SF0">
    <property type="entry name" value="LARGE RIBOSOMAL SUBUNIT PROTEIN BL27M"/>
    <property type="match status" value="1"/>
</dbReference>
<evidence type="ECO:0000313" key="5">
    <source>
        <dbReference type="Proteomes" id="UP000827092"/>
    </source>
</evidence>
<keyword evidence="5" id="KW-1185">Reference proteome</keyword>